<feature type="chain" id="PRO_5042220429" evidence="1">
    <location>
        <begin position="25"/>
        <end position="147"/>
    </location>
</feature>
<dbReference type="EMBL" id="JAIFRP010000038">
    <property type="protein sequence ID" value="KAK2581966.1"/>
    <property type="molecule type" value="Genomic_DNA"/>
</dbReference>
<reference evidence="2" key="2">
    <citation type="journal article" date="2023" name="Commun. Biol.">
        <title>Intrasexual cuticular hydrocarbon dimorphism in a wasp sheds light on hydrocarbon biosynthesis genes in Hymenoptera.</title>
        <authorList>
            <person name="Moris V.C."/>
            <person name="Podsiadlowski L."/>
            <person name="Martin S."/>
            <person name="Oeyen J.P."/>
            <person name="Donath A."/>
            <person name="Petersen M."/>
            <person name="Wilbrandt J."/>
            <person name="Misof B."/>
            <person name="Liedtke D."/>
            <person name="Thamm M."/>
            <person name="Scheiner R."/>
            <person name="Schmitt T."/>
            <person name="Niehuis O."/>
        </authorList>
    </citation>
    <scope>NUCLEOTIDE SEQUENCE</scope>
    <source>
        <strain evidence="2">GBR_01_08_01A</strain>
    </source>
</reference>
<evidence type="ECO:0000313" key="3">
    <source>
        <dbReference type="Proteomes" id="UP001258017"/>
    </source>
</evidence>
<organism evidence="2 3">
    <name type="scientific">Odynerus spinipes</name>
    <dbReference type="NCBI Taxonomy" id="1348599"/>
    <lineage>
        <taxon>Eukaryota</taxon>
        <taxon>Metazoa</taxon>
        <taxon>Ecdysozoa</taxon>
        <taxon>Arthropoda</taxon>
        <taxon>Hexapoda</taxon>
        <taxon>Insecta</taxon>
        <taxon>Pterygota</taxon>
        <taxon>Neoptera</taxon>
        <taxon>Endopterygota</taxon>
        <taxon>Hymenoptera</taxon>
        <taxon>Apocrita</taxon>
        <taxon>Aculeata</taxon>
        <taxon>Vespoidea</taxon>
        <taxon>Vespidae</taxon>
        <taxon>Eumeninae</taxon>
        <taxon>Odynerus</taxon>
    </lineage>
</organism>
<comment type="caution">
    <text evidence="2">The sequence shown here is derived from an EMBL/GenBank/DDBJ whole genome shotgun (WGS) entry which is preliminary data.</text>
</comment>
<evidence type="ECO:0000256" key="1">
    <source>
        <dbReference type="SAM" id="SignalP"/>
    </source>
</evidence>
<proteinExistence type="predicted"/>
<protein>
    <submittedName>
        <fullName evidence="2">Uncharacterized protein</fullName>
    </submittedName>
</protein>
<evidence type="ECO:0000313" key="2">
    <source>
        <dbReference type="EMBL" id="KAK2581966.1"/>
    </source>
</evidence>
<accession>A0AAD9RLP0</accession>
<keyword evidence="3" id="KW-1185">Reference proteome</keyword>
<keyword evidence="1" id="KW-0732">Signal</keyword>
<name>A0AAD9RLP0_9HYME</name>
<gene>
    <name evidence="2" type="ORF">KPH14_002406</name>
</gene>
<dbReference type="AlphaFoldDB" id="A0AAD9RLP0"/>
<sequence>MSTSKNFLRRCVIFISLFICYVHAWSDYAWTDDVDCEKFPYHPTCRGQMLRKRMNAIGVYKECDESKGDKDCSDGEIKSYETSRHVASNPRSKFLKSLLESRIGLNSIHDIYDSDRERQTRKRKYNNRRMPLIDAVFLSDLANLNDY</sequence>
<feature type="signal peptide" evidence="1">
    <location>
        <begin position="1"/>
        <end position="24"/>
    </location>
</feature>
<dbReference type="Proteomes" id="UP001258017">
    <property type="component" value="Unassembled WGS sequence"/>
</dbReference>
<reference evidence="2" key="1">
    <citation type="submission" date="2021-08" db="EMBL/GenBank/DDBJ databases">
        <authorList>
            <person name="Misof B."/>
            <person name="Oliver O."/>
            <person name="Podsiadlowski L."/>
            <person name="Donath A."/>
            <person name="Peters R."/>
            <person name="Mayer C."/>
            <person name="Rust J."/>
            <person name="Gunkel S."/>
            <person name="Lesny P."/>
            <person name="Martin S."/>
            <person name="Oeyen J.P."/>
            <person name="Petersen M."/>
            <person name="Panagiotis P."/>
            <person name="Wilbrandt J."/>
            <person name="Tanja T."/>
        </authorList>
    </citation>
    <scope>NUCLEOTIDE SEQUENCE</scope>
    <source>
        <strain evidence="2">GBR_01_08_01A</strain>
        <tissue evidence="2">Thorax + abdomen</tissue>
    </source>
</reference>